<protein>
    <recommendedName>
        <fullName evidence="6">Phthiocerol/phthiodiolone dimycocerosyl transferase</fullName>
        <ecNumber evidence="5">2.3.1.282</ecNumber>
    </recommendedName>
    <alternativeName>
        <fullName evidence="11">Acyltransferase PapA5</fullName>
    </alternativeName>
    <alternativeName>
        <fullName evidence="9">Phthiocerol/phthiodiolone O-acyltransferase</fullName>
    </alternativeName>
    <alternativeName>
        <fullName evidence="10">Polyketide synthase-associated protein A5</fullName>
    </alternativeName>
</protein>
<dbReference type="InterPro" id="IPR031641">
    <property type="entry name" value="PapA_C"/>
</dbReference>
<keyword evidence="8" id="KW-0012">Acyltransferase</keyword>
<evidence type="ECO:0000256" key="7">
    <source>
        <dbReference type="ARBA" id="ARBA00022679"/>
    </source>
</evidence>
<evidence type="ECO:0000256" key="8">
    <source>
        <dbReference type="ARBA" id="ARBA00023315"/>
    </source>
</evidence>
<evidence type="ECO:0000256" key="11">
    <source>
        <dbReference type="ARBA" id="ARBA00033407"/>
    </source>
</evidence>
<dbReference type="Gene3D" id="3.30.559.30">
    <property type="entry name" value="Nonribosomal peptide synthetase, condensation domain"/>
    <property type="match status" value="1"/>
</dbReference>
<comment type="catalytic activity">
    <reaction evidence="2">
        <text>2 a mycocerosyl-[mycocerosic acid synthase] + a phenolphthiocerol = a dimycocerosyl phenolphthiocerol + 2 holo-[mycocerosic acid synthase].</text>
        <dbReference type="EC" id="2.3.1.282"/>
    </reaction>
</comment>
<evidence type="ECO:0000313" key="14">
    <source>
        <dbReference type="Proteomes" id="UP000440096"/>
    </source>
</evidence>
<dbReference type="EC" id="2.3.1.282" evidence="5"/>
<dbReference type="RefSeq" id="WP_154761684.1">
    <property type="nucleotide sequence ID" value="NZ_WMBA01000129.1"/>
</dbReference>
<dbReference type="Pfam" id="PF16911">
    <property type="entry name" value="PapA_C"/>
    <property type="match status" value="1"/>
</dbReference>
<comment type="similarity">
    <text evidence="4">Belongs to the acyltransferase PapA5 family.</text>
</comment>
<evidence type="ECO:0000256" key="10">
    <source>
        <dbReference type="ARBA" id="ARBA00032317"/>
    </source>
</evidence>
<dbReference type="SUPFAM" id="SSF52777">
    <property type="entry name" value="CoA-dependent acyltransferases"/>
    <property type="match status" value="1"/>
</dbReference>
<feature type="non-terminal residue" evidence="13">
    <location>
        <position position="1"/>
    </location>
</feature>
<dbReference type="EMBL" id="WMBA01000129">
    <property type="protein sequence ID" value="MTD59662.1"/>
    <property type="molecule type" value="Genomic_DNA"/>
</dbReference>
<evidence type="ECO:0000256" key="1">
    <source>
        <dbReference type="ARBA" id="ARBA00000026"/>
    </source>
</evidence>
<feature type="domain" description="Phthiocerol/phthiodiolone dimycocerosyl transferase C-terminal" evidence="12">
    <location>
        <begin position="77"/>
        <end position="241"/>
    </location>
</feature>
<evidence type="ECO:0000256" key="3">
    <source>
        <dbReference type="ARBA" id="ARBA00001907"/>
    </source>
</evidence>
<keyword evidence="14" id="KW-1185">Reference proteome</keyword>
<keyword evidence="7" id="KW-0808">Transferase</keyword>
<evidence type="ECO:0000256" key="2">
    <source>
        <dbReference type="ARBA" id="ARBA00000625"/>
    </source>
</evidence>
<dbReference type="OrthoDB" id="3318646at2"/>
<evidence type="ECO:0000256" key="9">
    <source>
        <dbReference type="ARBA" id="ARBA00030465"/>
    </source>
</evidence>
<dbReference type="Proteomes" id="UP000440096">
    <property type="component" value="Unassembled WGS sequence"/>
</dbReference>
<accession>A0A6N7ZD12</accession>
<dbReference type="InterPro" id="IPR023213">
    <property type="entry name" value="CAT-like_dom_sf"/>
</dbReference>
<sequence>RANHATLDGRHLTAVFTELWEIYTQLVNGVPVTAEPGTLPESNHALMRDRFNGMIGISPAKPDDFGELPDYTIFQHVIELDQRQSSIVLRAARGRGLTVHALLCSIVIETQLSTLVDTSESVTCTCWSPVDLRNRVTPPVGATETTNFLAMHRTDITYTSSTPWYEIGLKLQKDLKAALNDKRLGLSGGTLTVDSAIDRAPANGRSLDPHLGAVSVSNYGTLPTLPTPGDMRITKFHSIADRLGTPYPNFSAFTMDGSLSVISRYRSDHYTQDEVKLLVKNTTARLLDDSKLLAP</sequence>
<reference evidence="13 14" key="1">
    <citation type="submission" date="2019-11" db="EMBL/GenBank/DDBJ databases">
        <title>Draft genome of Amycolatopsis RM579.</title>
        <authorList>
            <person name="Duangmal K."/>
            <person name="Mingma R."/>
        </authorList>
    </citation>
    <scope>NUCLEOTIDE SEQUENCE [LARGE SCALE GENOMIC DNA]</scope>
    <source>
        <strain evidence="13 14">RM579</strain>
    </source>
</reference>
<gene>
    <name evidence="13" type="ORF">GKO32_37630</name>
</gene>
<proteinExistence type="inferred from homology"/>
<comment type="catalytic activity">
    <reaction evidence="1">
        <text>2 a mycocerosyl-[mycocerosic acid synthase] + a phthiocerol = a dimycocerosyl phthiocerol + 2 holo-[mycocerosic acid synthase].</text>
        <dbReference type="EC" id="2.3.1.282"/>
    </reaction>
</comment>
<comment type="caution">
    <text evidence="13">The sequence shown here is derived from an EMBL/GenBank/DDBJ whole genome shotgun (WGS) entry which is preliminary data.</text>
</comment>
<evidence type="ECO:0000256" key="5">
    <source>
        <dbReference type="ARBA" id="ARBA00012866"/>
    </source>
</evidence>
<organism evidence="13 14">
    <name type="scientific">Amycolatopsis pithecellobii</name>
    <dbReference type="NCBI Taxonomy" id="664692"/>
    <lineage>
        <taxon>Bacteria</taxon>
        <taxon>Bacillati</taxon>
        <taxon>Actinomycetota</taxon>
        <taxon>Actinomycetes</taxon>
        <taxon>Pseudonocardiales</taxon>
        <taxon>Pseudonocardiaceae</taxon>
        <taxon>Amycolatopsis</taxon>
    </lineage>
</organism>
<dbReference type="GO" id="GO:0016746">
    <property type="term" value="F:acyltransferase activity"/>
    <property type="evidence" value="ECO:0007669"/>
    <property type="project" value="UniProtKB-KW"/>
</dbReference>
<comment type="catalytic activity">
    <reaction evidence="3">
        <text>2 a mycocerosyl-[mycocerosic acid synthase] + a phthiodiolone = a dimycocerosyl phthiodiolone + 2 holo-[mycocerosic acid synthase].</text>
        <dbReference type="EC" id="2.3.1.282"/>
    </reaction>
</comment>
<evidence type="ECO:0000256" key="4">
    <source>
        <dbReference type="ARBA" id="ARBA00006558"/>
    </source>
</evidence>
<dbReference type="Gene3D" id="3.30.559.10">
    <property type="entry name" value="Chloramphenicol acetyltransferase-like domain"/>
    <property type="match status" value="1"/>
</dbReference>
<name>A0A6N7ZD12_9PSEU</name>
<evidence type="ECO:0000259" key="12">
    <source>
        <dbReference type="Pfam" id="PF16911"/>
    </source>
</evidence>
<dbReference type="AlphaFoldDB" id="A0A6N7ZD12"/>
<evidence type="ECO:0000256" key="6">
    <source>
        <dbReference type="ARBA" id="ARBA00013449"/>
    </source>
</evidence>
<evidence type="ECO:0000313" key="13">
    <source>
        <dbReference type="EMBL" id="MTD59662.1"/>
    </source>
</evidence>